<evidence type="ECO:0000256" key="1">
    <source>
        <dbReference type="SAM" id="Phobius"/>
    </source>
</evidence>
<protein>
    <submittedName>
        <fullName evidence="2">Uncharacterized protein</fullName>
    </submittedName>
</protein>
<keyword evidence="1" id="KW-1133">Transmembrane helix</keyword>
<evidence type="ECO:0000313" key="3">
    <source>
        <dbReference type="Proteomes" id="UP001174209"/>
    </source>
</evidence>
<gene>
    <name evidence="2" type="ORF">P5G52_13220</name>
</gene>
<sequence length="46" mass="4845">MAGIFSLLNATIWYVILGASIMLAAGALFVARAITSLRADESTTSR</sequence>
<keyword evidence="3" id="KW-1185">Reference proteome</keyword>
<accession>A0ABT8K390</accession>
<comment type="caution">
    <text evidence="2">The sequence shown here is derived from an EMBL/GenBank/DDBJ whole genome shotgun (WGS) entry which is preliminary data.</text>
</comment>
<name>A0ABT8K390_9MICC</name>
<evidence type="ECO:0000313" key="2">
    <source>
        <dbReference type="EMBL" id="MDN4611824.1"/>
    </source>
</evidence>
<keyword evidence="1" id="KW-0472">Membrane</keyword>
<dbReference type="Proteomes" id="UP001174209">
    <property type="component" value="Unassembled WGS sequence"/>
</dbReference>
<proteinExistence type="predicted"/>
<keyword evidence="1" id="KW-0812">Transmembrane</keyword>
<dbReference type="RefSeq" id="WP_301228067.1">
    <property type="nucleotide sequence ID" value="NZ_JAROCG010000001.1"/>
</dbReference>
<dbReference type="EMBL" id="JAROCG010000001">
    <property type="protein sequence ID" value="MDN4611824.1"/>
    <property type="molecule type" value="Genomic_DNA"/>
</dbReference>
<feature type="transmembrane region" description="Helical" evidence="1">
    <location>
        <begin position="12"/>
        <end position="31"/>
    </location>
</feature>
<reference evidence="2" key="1">
    <citation type="submission" date="2023-06" db="EMBL/GenBank/DDBJ databases">
        <title>MT1 and MT2 Draft Genomes of Novel Species.</title>
        <authorList>
            <person name="Venkateswaran K."/>
        </authorList>
    </citation>
    <scope>NUCLEOTIDE SEQUENCE</scope>
    <source>
        <strain evidence="2">IIF3SC-B10</strain>
    </source>
</reference>
<organism evidence="2 3">
    <name type="scientific">Arthrobacter burdickii</name>
    <dbReference type="NCBI Taxonomy" id="3035920"/>
    <lineage>
        <taxon>Bacteria</taxon>
        <taxon>Bacillati</taxon>
        <taxon>Actinomycetota</taxon>
        <taxon>Actinomycetes</taxon>
        <taxon>Micrococcales</taxon>
        <taxon>Micrococcaceae</taxon>
        <taxon>Arthrobacter</taxon>
    </lineage>
</organism>